<gene>
    <name evidence="1" type="ORF">H6P81_005941</name>
</gene>
<sequence>MASVWLTPSFHCNQCTMLSSQIPLSVRTVASKKSSRARTRWKSISASLNNSEDTQQQQLLSLSVLRFTLGIPGFDESYLPRWIGVIFGSLLLLNHFVGSNVVTPAQIVCRLNSFTLSLHCGSFDVNLFLLQRSELLGICLAGFSVTVPYLGKFLKGAKLVDRVAEPEGYRQIFFLSEGLSESEKEDLAWASYVLLKNTNTMSVLISLRDELCVRGYWDMPEDSSKADLFHMFSMQIRQIGLSQLEEALYFPKFSVEVGDWEMLPAGALSILIQPVLESPMLCPGVSFSGSAEAMKNTGFIFLASNASYSYSERDRAWIKAVVKKFTGVFAEQYY</sequence>
<name>A0AAV7EW19_ARIFI</name>
<protein>
    <recommendedName>
        <fullName evidence="3">Protein COFACTOR ASSEMBLY OF COMPLEX C SUBUNIT B CCB2, chloroplastic</fullName>
    </recommendedName>
</protein>
<proteinExistence type="predicted"/>
<reference evidence="1 2" key="1">
    <citation type="submission" date="2021-07" db="EMBL/GenBank/DDBJ databases">
        <title>The Aristolochia fimbriata genome: insights into angiosperm evolution, floral development and chemical biosynthesis.</title>
        <authorList>
            <person name="Jiao Y."/>
        </authorList>
    </citation>
    <scope>NUCLEOTIDE SEQUENCE [LARGE SCALE GENOMIC DNA]</scope>
    <source>
        <strain evidence="1">IBCAS-2021</strain>
        <tissue evidence="1">Leaf</tissue>
    </source>
</reference>
<dbReference type="EMBL" id="JAINDJ010000003">
    <property type="protein sequence ID" value="KAG9453037.1"/>
    <property type="molecule type" value="Genomic_DNA"/>
</dbReference>
<evidence type="ECO:0000313" key="2">
    <source>
        <dbReference type="Proteomes" id="UP000825729"/>
    </source>
</evidence>
<evidence type="ECO:0000313" key="1">
    <source>
        <dbReference type="EMBL" id="KAG9453037.1"/>
    </source>
</evidence>
<dbReference type="PANTHER" id="PTHR36403">
    <property type="entry name" value="PROTEIN COFACTOR ASSEMBLY OF COMPLEX C SUBUNIT B CCB2, CHLOROPLASTIC"/>
    <property type="match status" value="1"/>
</dbReference>
<dbReference type="InterPro" id="IPR021325">
    <property type="entry name" value="CCB2/CCB4"/>
</dbReference>
<dbReference type="AlphaFoldDB" id="A0AAV7EW19"/>
<evidence type="ECO:0008006" key="3">
    <source>
        <dbReference type="Google" id="ProtNLM"/>
    </source>
</evidence>
<keyword evidence="2" id="KW-1185">Reference proteome</keyword>
<dbReference type="InterPro" id="IPR044970">
    <property type="entry name" value="CCB2"/>
</dbReference>
<dbReference type="Pfam" id="PF11152">
    <property type="entry name" value="CCB2_CCB4"/>
    <property type="match status" value="1"/>
</dbReference>
<dbReference type="GO" id="GO:0010190">
    <property type="term" value="P:cytochrome b6f complex assembly"/>
    <property type="evidence" value="ECO:0007669"/>
    <property type="project" value="InterPro"/>
</dbReference>
<comment type="caution">
    <text evidence="1">The sequence shown here is derived from an EMBL/GenBank/DDBJ whole genome shotgun (WGS) entry which is preliminary data.</text>
</comment>
<dbReference type="Proteomes" id="UP000825729">
    <property type="component" value="Unassembled WGS sequence"/>
</dbReference>
<accession>A0AAV7EW19</accession>
<organism evidence="1 2">
    <name type="scientific">Aristolochia fimbriata</name>
    <name type="common">White veined hardy Dutchman's pipe vine</name>
    <dbReference type="NCBI Taxonomy" id="158543"/>
    <lineage>
        <taxon>Eukaryota</taxon>
        <taxon>Viridiplantae</taxon>
        <taxon>Streptophyta</taxon>
        <taxon>Embryophyta</taxon>
        <taxon>Tracheophyta</taxon>
        <taxon>Spermatophyta</taxon>
        <taxon>Magnoliopsida</taxon>
        <taxon>Magnoliidae</taxon>
        <taxon>Piperales</taxon>
        <taxon>Aristolochiaceae</taxon>
        <taxon>Aristolochia</taxon>
    </lineage>
</organism>
<dbReference type="PANTHER" id="PTHR36403:SF1">
    <property type="entry name" value="PROTEIN COFACTOR ASSEMBLY OF COMPLEX C SUBUNIT B CCB2, CHLOROPLASTIC"/>
    <property type="match status" value="1"/>
</dbReference>